<keyword evidence="1" id="KW-0732">Signal</keyword>
<dbReference type="Proteomes" id="UP000002282">
    <property type="component" value="Chromosome 2R"/>
</dbReference>
<accession>A0A0R1DST0</accession>
<organism evidence="2 3">
    <name type="scientific">Drosophila yakuba</name>
    <name type="common">Fruit fly</name>
    <dbReference type="NCBI Taxonomy" id="7245"/>
    <lineage>
        <taxon>Eukaryota</taxon>
        <taxon>Metazoa</taxon>
        <taxon>Ecdysozoa</taxon>
        <taxon>Arthropoda</taxon>
        <taxon>Hexapoda</taxon>
        <taxon>Insecta</taxon>
        <taxon>Pterygota</taxon>
        <taxon>Neoptera</taxon>
        <taxon>Endopterygota</taxon>
        <taxon>Diptera</taxon>
        <taxon>Brachycera</taxon>
        <taxon>Muscomorpha</taxon>
        <taxon>Ephydroidea</taxon>
        <taxon>Drosophilidae</taxon>
        <taxon>Drosophila</taxon>
        <taxon>Sophophora</taxon>
    </lineage>
</organism>
<dbReference type="OrthoDB" id="7840022at2759"/>
<dbReference type="AlphaFoldDB" id="A0A0R1DST0"/>
<reference evidence="2 3" key="2">
    <citation type="journal article" date="2007" name="PLoS Biol.">
        <title>Principles of genome evolution in the Drosophila melanogaster species group.</title>
        <authorList>
            <person name="Ranz J.M."/>
            <person name="Maurin D."/>
            <person name="Chan Y.S."/>
            <person name="von Grotthuss M."/>
            <person name="Hillier L.W."/>
            <person name="Roote J."/>
            <person name="Ashburner M."/>
            <person name="Bergman C.M."/>
        </authorList>
    </citation>
    <scope>NUCLEOTIDE SEQUENCE [LARGE SCALE GENOMIC DNA]</scope>
    <source>
        <strain evidence="3">Tai18E2 / Tucson 14021-0261.01</strain>
    </source>
</reference>
<sequence length="61" mass="6942">MKWFSILVLLLALFSVIEFGYARKIHKITIRNGDIIYHGNCNGCTASATKNSARLRFKLLN</sequence>
<reference evidence="2 3" key="1">
    <citation type="journal article" date="2007" name="Nature">
        <title>Evolution of genes and genomes on the Drosophila phylogeny.</title>
        <authorList>
            <consortium name="Drosophila 12 Genomes Consortium"/>
            <person name="Clark A.G."/>
            <person name="Eisen M.B."/>
            <person name="Smith D.R."/>
            <person name="Bergman C.M."/>
            <person name="Oliver B."/>
            <person name="Markow T.A."/>
            <person name="Kaufman T.C."/>
            <person name="Kellis M."/>
            <person name="Gelbart W."/>
            <person name="Iyer V.N."/>
            <person name="Pollard D.A."/>
            <person name="Sackton T.B."/>
            <person name="Larracuente A.M."/>
            <person name="Singh N.D."/>
            <person name="Abad J.P."/>
            <person name="Abt D.N."/>
            <person name="Adryan B."/>
            <person name="Aguade M."/>
            <person name="Akashi H."/>
            <person name="Anderson W.W."/>
            <person name="Aquadro C.F."/>
            <person name="Ardell D.H."/>
            <person name="Arguello R."/>
            <person name="Artieri C.G."/>
            <person name="Barbash D.A."/>
            <person name="Barker D."/>
            <person name="Barsanti P."/>
            <person name="Batterham P."/>
            <person name="Batzoglou S."/>
            <person name="Begun D."/>
            <person name="Bhutkar A."/>
            <person name="Blanco E."/>
            <person name="Bosak S.A."/>
            <person name="Bradley R.K."/>
            <person name="Brand A.D."/>
            <person name="Brent M.R."/>
            <person name="Brooks A.N."/>
            <person name="Brown R.H."/>
            <person name="Butlin R.K."/>
            <person name="Caggese C."/>
            <person name="Calvi B.R."/>
            <person name="Bernardo de Carvalho A."/>
            <person name="Caspi A."/>
            <person name="Castrezana S."/>
            <person name="Celniker S.E."/>
            <person name="Chang J.L."/>
            <person name="Chapple C."/>
            <person name="Chatterji S."/>
            <person name="Chinwalla A."/>
            <person name="Civetta A."/>
            <person name="Clifton S.W."/>
            <person name="Comeron J.M."/>
            <person name="Costello J.C."/>
            <person name="Coyne J.A."/>
            <person name="Daub J."/>
            <person name="David R.G."/>
            <person name="Delcher A.L."/>
            <person name="Delehaunty K."/>
            <person name="Do C.B."/>
            <person name="Ebling H."/>
            <person name="Edwards K."/>
            <person name="Eickbush T."/>
            <person name="Evans J.D."/>
            <person name="Filipski A."/>
            <person name="Findeiss S."/>
            <person name="Freyhult E."/>
            <person name="Fulton L."/>
            <person name="Fulton R."/>
            <person name="Garcia A.C."/>
            <person name="Gardiner A."/>
            <person name="Garfield D.A."/>
            <person name="Garvin B.E."/>
            <person name="Gibson G."/>
            <person name="Gilbert D."/>
            <person name="Gnerre S."/>
            <person name="Godfrey J."/>
            <person name="Good R."/>
            <person name="Gotea V."/>
            <person name="Gravely B."/>
            <person name="Greenberg A.J."/>
            <person name="Griffiths-Jones S."/>
            <person name="Gross S."/>
            <person name="Guigo R."/>
            <person name="Gustafson E.A."/>
            <person name="Haerty W."/>
            <person name="Hahn M.W."/>
            <person name="Halligan D.L."/>
            <person name="Halpern A.L."/>
            <person name="Halter G.M."/>
            <person name="Han M.V."/>
            <person name="Heger A."/>
            <person name="Hillier L."/>
            <person name="Hinrichs A.S."/>
            <person name="Holmes I."/>
            <person name="Hoskins R.A."/>
            <person name="Hubisz M.J."/>
            <person name="Hultmark D."/>
            <person name="Huntley M.A."/>
            <person name="Jaffe D.B."/>
            <person name="Jagadeeshan S."/>
            <person name="Jeck W.R."/>
            <person name="Johnson J."/>
            <person name="Jones C.D."/>
            <person name="Jordan W.C."/>
            <person name="Karpen G.H."/>
            <person name="Kataoka E."/>
            <person name="Keightley P.D."/>
            <person name="Kheradpour P."/>
            <person name="Kirkness E.F."/>
            <person name="Koerich L.B."/>
            <person name="Kristiansen K."/>
            <person name="Kudrna D."/>
            <person name="Kulathinal R.J."/>
            <person name="Kumar S."/>
            <person name="Kwok R."/>
            <person name="Lander E."/>
            <person name="Langley C.H."/>
            <person name="Lapoint R."/>
            <person name="Lazzaro B.P."/>
            <person name="Lee S.J."/>
            <person name="Levesque L."/>
            <person name="Li R."/>
            <person name="Lin C.F."/>
            <person name="Lin M.F."/>
            <person name="Lindblad-Toh K."/>
            <person name="Llopart A."/>
            <person name="Long M."/>
            <person name="Low L."/>
            <person name="Lozovsky E."/>
            <person name="Lu J."/>
            <person name="Luo M."/>
            <person name="Machado C.A."/>
            <person name="Makalowski W."/>
            <person name="Marzo M."/>
            <person name="Matsuda M."/>
            <person name="Matzkin L."/>
            <person name="McAllister B."/>
            <person name="McBride C.S."/>
            <person name="McKernan B."/>
            <person name="McKernan K."/>
            <person name="Mendez-Lago M."/>
            <person name="Minx P."/>
            <person name="Mollenhauer M.U."/>
            <person name="Montooth K."/>
            <person name="Mount S.M."/>
            <person name="Mu X."/>
            <person name="Myers E."/>
            <person name="Negre B."/>
            <person name="Newfeld S."/>
            <person name="Nielsen R."/>
            <person name="Noor M.A."/>
            <person name="O'Grady P."/>
            <person name="Pachter L."/>
            <person name="Papaceit M."/>
            <person name="Parisi M.J."/>
            <person name="Parisi M."/>
            <person name="Parts L."/>
            <person name="Pedersen J.S."/>
            <person name="Pesole G."/>
            <person name="Phillippy A.M."/>
            <person name="Ponting C.P."/>
            <person name="Pop M."/>
            <person name="Porcelli D."/>
            <person name="Powell J.R."/>
            <person name="Prohaska S."/>
            <person name="Pruitt K."/>
            <person name="Puig M."/>
            <person name="Quesneville H."/>
            <person name="Ram K.R."/>
            <person name="Rand D."/>
            <person name="Rasmussen M.D."/>
            <person name="Reed L.K."/>
            <person name="Reenan R."/>
            <person name="Reily A."/>
            <person name="Remington K.A."/>
            <person name="Rieger T.T."/>
            <person name="Ritchie M.G."/>
            <person name="Robin C."/>
            <person name="Rogers Y.H."/>
            <person name="Rohde C."/>
            <person name="Rozas J."/>
            <person name="Rubenfield M.J."/>
            <person name="Ruiz A."/>
            <person name="Russo S."/>
            <person name="Salzberg S.L."/>
            <person name="Sanchez-Gracia A."/>
            <person name="Saranga D.J."/>
            <person name="Sato H."/>
            <person name="Schaeffer S.W."/>
            <person name="Schatz M.C."/>
            <person name="Schlenke T."/>
            <person name="Schwartz R."/>
            <person name="Segarra C."/>
            <person name="Singh R.S."/>
            <person name="Sirot L."/>
            <person name="Sirota M."/>
            <person name="Sisneros N.B."/>
            <person name="Smith C.D."/>
            <person name="Smith T.F."/>
            <person name="Spieth J."/>
            <person name="Stage D.E."/>
            <person name="Stark A."/>
            <person name="Stephan W."/>
            <person name="Strausberg R.L."/>
            <person name="Strempel S."/>
            <person name="Sturgill D."/>
            <person name="Sutton G."/>
            <person name="Sutton G.G."/>
            <person name="Tao W."/>
            <person name="Teichmann S."/>
            <person name="Tobari Y.N."/>
            <person name="Tomimura Y."/>
            <person name="Tsolas J.M."/>
            <person name="Valente V.L."/>
            <person name="Venter E."/>
            <person name="Venter J.C."/>
            <person name="Vicario S."/>
            <person name="Vieira F.G."/>
            <person name="Vilella A.J."/>
            <person name="Villasante A."/>
            <person name="Walenz B."/>
            <person name="Wang J."/>
            <person name="Wasserman M."/>
            <person name="Watts T."/>
            <person name="Wilson D."/>
            <person name="Wilson R.K."/>
            <person name="Wing R.A."/>
            <person name="Wolfner M.F."/>
            <person name="Wong A."/>
            <person name="Wong G.K."/>
            <person name="Wu C.I."/>
            <person name="Wu G."/>
            <person name="Yamamoto D."/>
            <person name="Yang H.P."/>
            <person name="Yang S.P."/>
            <person name="Yorke J.A."/>
            <person name="Yoshida K."/>
            <person name="Zdobnov E."/>
            <person name="Zhang P."/>
            <person name="Zhang Y."/>
            <person name="Zimin A.V."/>
            <person name="Baldwin J."/>
            <person name="Abdouelleil A."/>
            <person name="Abdulkadir J."/>
            <person name="Abebe A."/>
            <person name="Abera B."/>
            <person name="Abreu J."/>
            <person name="Acer S.C."/>
            <person name="Aftuck L."/>
            <person name="Alexander A."/>
            <person name="An P."/>
            <person name="Anderson E."/>
            <person name="Anderson S."/>
            <person name="Arachi H."/>
            <person name="Azer M."/>
            <person name="Bachantsang P."/>
            <person name="Barry A."/>
            <person name="Bayul T."/>
            <person name="Berlin A."/>
            <person name="Bessette D."/>
            <person name="Bloom T."/>
            <person name="Blye J."/>
            <person name="Boguslavskiy L."/>
            <person name="Bonnet C."/>
            <person name="Boukhgalter B."/>
            <person name="Bourzgui I."/>
            <person name="Brown A."/>
            <person name="Cahill P."/>
            <person name="Channer S."/>
            <person name="Cheshatsang Y."/>
            <person name="Chuda L."/>
            <person name="Citroen M."/>
            <person name="Collymore A."/>
            <person name="Cooke P."/>
            <person name="Costello M."/>
            <person name="D'Aco K."/>
            <person name="Daza R."/>
            <person name="De Haan G."/>
            <person name="DeGray S."/>
            <person name="DeMaso C."/>
            <person name="Dhargay N."/>
            <person name="Dooley K."/>
            <person name="Dooley E."/>
            <person name="Doricent M."/>
            <person name="Dorje P."/>
            <person name="Dorjee K."/>
            <person name="Dupes A."/>
            <person name="Elong R."/>
            <person name="Falk J."/>
            <person name="Farina A."/>
            <person name="Faro S."/>
            <person name="Ferguson D."/>
            <person name="Fisher S."/>
            <person name="Foley C.D."/>
            <person name="Franke A."/>
            <person name="Friedrich D."/>
            <person name="Gadbois L."/>
            <person name="Gearin G."/>
            <person name="Gearin C.R."/>
            <person name="Giannoukos G."/>
            <person name="Goode T."/>
            <person name="Graham J."/>
            <person name="Grandbois E."/>
            <person name="Grewal S."/>
            <person name="Gyaltsen K."/>
            <person name="Hafez N."/>
            <person name="Hagos B."/>
            <person name="Hall J."/>
            <person name="Henson C."/>
            <person name="Hollinger A."/>
            <person name="Honan T."/>
            <person name="Huard M.D."/>
            <person name="Hughes L."/>
            <person name="Hurhula B."/>
            <person name="Husby M.E."/>
            <person name="Kamat A."/>
            <person name="Kanga B."/>
            <person name="Kashin S."/>
            <person name="Khazanovich D."/>
            <person name="Kisner P."/>
            <person name="Lance K."/>
            <person name="Lara M."/>
            <person name="Lee W."/>
            <person name="Lennon N."/>
            <person name="Letendre F."/>
            <person name="LeVine R."/>
            <person name="Lipovsky A."/>
            <person name="Liu X."/>
            <person name="Liu J."/>
            <person name="Liu S."/>
            <person name="Lokyitsang T."/>
            <person name="Lokyitsang Y."/>
            <person name="Lubonja R."/>
            <person name="Lui A."/>
            <person name="MacDonald P."/>
            <person name="Magnisalis V."/>
            <person name="Maru K."/>
            <person name="Matthews C."/>
            <person name="McCusker W."/>
            <person name="McDonough S."/>
            <person name="Mehta T."/>
            <person name="Meldrim J."/>
            <person name="Meneus L."/>
            <person name="Mihai O."/>
            <person name="Mihalev A."/>
            <person name="Mihova T."/>
            <person name="Mittelman R."/>
            <person name="Mlenga V."/>
            <person name="Montmayeur A."/>
            <person name="Mulrain L."/>
            <person name="Navidi A."/>
            <person name="Naylor J."/>
            <person name="Negash T."/>
            <person name="Nguyen T."/>
            <person name="Nguyen N."/>
            <person name="Nicol R."/>
            <person name="Norbu C."/>
            <person name="Norbu N."/>
            <person name="Novod N."/>
            <person name="O'Neill B."/>
            <person name="Osman S."/>
            <person name="Markiewicz E."/>
            <person name="Oyono O.L."/>
            <person name="Patti C."/>
            <person name="Phunkhang P."/>
            <person name="Pierre F."/>
            <person name="Priest M."/>
            <person name="Raghuraman S."/>
            <person name="Rege F."/>
            <person name="Reyes R."/>
            <person name="Rise C."/>
            <person name="Rogov P."/>
            <person name="Ross K."/>
            <person name="Ryan E."/>
            <person name="Settipalli S."/>
            <person name="Shea T."/>
            <person name="Sherpa N."/>
            <person name="Shi L."/>
            <person name="Shih D."/>
            <person name="Sparrow T."/>
            <person name="Spaulding J."/>
            <person name="Stalker J."/>
            <person name="Stange-Thomann N."/>
            <person name="Stavropoulos S."/>
            <person name="Stone C."/>
            <person name="Strader C."/>
            <person name="Tesfaye S."/>
            <person name="Thomson T."/>
            <person name="Thoulutsang Y."/>
            <person name="Thoulutsang D."/>
            <person name="Topham K."/>
            <person name="Topping I."/>
            <person name="Tsamla T."/>
            <person name="Vassiliev H."/>
            <person name="Vo A."/>
            <person name="Wangchuk T."/>
            <person name="Wangdi T."/>
            <person name="Weiand M."/>
            <person name="Wilkinson J."/>
            <person name="Wilson A."/>
            <person name="Yadav S."/>
            <person name="Young G."/>
            <person name="Yu Q."/>
            <person name="Zembek L."/>
            <person name="Zhong D."/>
            <person name="Zimmer A."/>
            <person name="Zwirko Z."/>
            <person name="Jaffe D.B."/>
            <person name="Alvarez P."/>
            <person name="Brockman W."/>
            <person name="Butler J."/>
            <person name="Chin C."/>
            <person name="Gnerre S."/>
            <person name="Grabherr M."/>
            <person name="Kleber M."/>
            <person name="Mauceli E."/>
            <person name="MacCallum I."/>
        </authorList>
    </citation>
    <scope>NUCLEOTIDE SEQUENCE [LARGE SCALE GENOMIC DNA]</scope>
    <source>
        <strain evidence="3">Tai18E2 / Tucson 14021-0261.01</strain>
    </source>
</reference>
<feature type="signal peptide" evidence="1">
    <location>
        <begin position="1"/>
        <end position="22"/>
    </location>
</feature>
<evidence type="ECO:0000313" key="3">
    <source>
        <dbReference type="Proteomes" id="UP000002282"/>
    </source>
</evidence>
<feature type="chain" id="PRO_5006402847" evidence="1">
    <location>
        <begin position="23"/>
        <end position="61"/>
    </location>
</feature>
<dbReference type="KEGG" id="dya:Dyak_GE29183"/>
<dbReference type="EMBL" id="CM000158">
    <property type="protein sequence ID" value="KRK00015.1"/>
    <property type="molecule type" value="Genomic_DNA"/>
</dbReference>
<evidence type="ECO:0000313" key="2">
    <source>
        <dbReference type="EMBL" id="KRK00015.1"/>
    </source>
</evidence>
<name>A0A0R1DST0_DROYA</name>
<proteinExistence type="predicted"/>
<keyword evidence="3" id="KW-1185">Reference proteome</keyword>
<protein>
    <submittedName>
        <fullName evidence="2">Uncharacterized protein</fullName>
    </submittedName>
</protein>
<gene>
    <name evidence="2" type="primary">Dyak\GE29183</name>
    <name evidence="2" type="synonym">GE29183</name>
    <name evidence="2" type="ORF">Dyak_GE29183</name>
</gene>
<evidence type="ECO:0000256" key="1">
    <source>
        <dbReference type="SAM" id="SignalP"/>
    </source>
</evidence>